<feature type="domain" description="Zinc finger PHD-type" evidence="5">
    <location>
        <begin position="828"/>
        <end position="885"/>
    </location>
</feature>
<keyword evidence="2" id="KW-0863">Zinc-finger</keyword>
<dbReference type="OMA" id="SQFFYTF"/>
<dbReference type="InterPro" id="IPR028938">
    <property type="entry name" value="Rsf1-like"/>
</dbReference>
<dbReference type="CDD" id="cd15489">
    <property type="entry name" value="PHD_SF"/>
    <property type="match status" value="1"/>
</dbReference>
<feature type="compositionally biased region" description="Basic residues" evidence="4">
    <location>
        <begin position="291"/>
        <end position="301"/>
    </location>
</feature>
<sequence>MPRRTTTPATPAPPAPLRPPPRDVAILAESDPQWAANLHTLRQHWKWANFSQFFYTFAPLLAMPDVFLPDVEDDLARGTNIYLPRIMHRLLYTLSQDRKINIDNWQTALRRQYFRRAPELNPIGPEPKVPSRESSIAPSEDEEEDVKDDAPIETKPEQDAESPAGDVKSDSEPAERSRMEPKDEASTNAKLEQEEDSKVPAKSEPDERAKSEEEEESKDWLDLPMLAKLDSLHLLTDWQFQNPYKVRQMMKDDDDLANWRIEPIGYDAKTNAYWLIGPDRLWIQRAPPKPPRSRNLKRKRPAVTAKKAPTKASTSKAAESSSDDEDEPPTRSKRTRTQAKSQPSTKSQTNGRATRTSRRTRASSPAATELSSPGKSARAAKVQANKKLDMQAKELAEFQRQTARLASVKAKANTSPRASRRNSSSPAKRAVGTRVSTRLRRSTRGAPEDDEDEDDEWQQVPDEWLENESPSRRTSARTRGKGKARAPVVSEDEEQDEQEDAAGEDDADADAAGDADMDEADGAAAANGDDVAEPEGGADDNAEPAHKTGLESDAVSELTDLSEDHDDTPMADPDDPEEPPAKKRSTRATRGRKSFGGRKSARQSRKARSRAEKPAPKEEAQPEPEEVHEDEPPAPPLPADFVEWEAIAVTLPEWEHVAEPFANATHYLEKALYKVLTQNVVPYVTAELREQEKRRRMEEAVVHRKRSSRIATKESEKEEQRLAAKKRAEEEEKMARAKRQETRLKKEEAERAKRERARDQRRKERDDREARMKAKAERAERAESRDVDTSVARSTATPTVNGTHASSSLQPSRVVTPNGVRSPDWILDCEVCHKKGVNVDDGMAMVSCGKCNRWQHITCHDLNDQRSGRPRRNWEAHQFFCIHCRQRAMNGGAYGGHSSQGYSSQSQAQYGWSQSGHVAPAHKTIGIDPYAQAADPRYAHRSPVENGSGYSQQHYNANHVGAASYSRSSYPNNGLSFSPYQPDPRGASSRSTLPNLAPSSSWTNGSGYPPSTDPLTGRMQSTHFVPQFAHSGGVYASNRIPSASVYQVGVC</sequence>
<feature type="compositionally biased region" description="Basic and acidic residues" evidence="4">
    <location>
        <begin position="196"/>
        <end position="211"/>
    </location>
</feature>
<dbReference type="InterPro" id="IPR019787">
    <property type="entry name" value="Znf_PHD-finger"/>
</dbReference>
<proteinExistence type="predicted"/>
<evidence type="ECO:0000256" key="2">
    <source>
        <dbReference type="ARBA" id="ARBA00022771"/>
    </source>
</evidence>
<comment type="caution">
    <text evidence="6">The sequence shown here is derived from an EMBL/GenBank/DDBJ whole genome shotgun (WGS) entry which is preliminary data.</text>
</comment>
<dbReference type="InterPro" id="IPR019786">
    <property type="entry name" value="Zinc_finger_PHD-type_CS"/>
</dbReference>
<evidence type="ECO:0000256" key="4">
    <source>
        <dbReference type="SAM" id="MobiDB-lite"/>
    </source>
</evidence>
<feature type="compositionally biased region" description="Low complexity" evidence="4">
    <location>
        <begin position="302"/>
        <end position="320"/>
    </location>
</feature>
<dbReference type="Pfam" id="PF00628">
    <property type="entry name" value="PHD"/>
    <property type="match status" value="1"/>
</dbReference>
<evidence type="ECO:0000313" key="6">
    <source>
        <dbReference type="EMBL" id="OJT13886.1"/>
    </source>
</evidence>
<dbReference type="Gene3D" id="3.30.40.10">
    <property type="entry name" value="Zinc/RING finger domain, C3HC4 (zinc finger)"/>
    <property type="match status" value="1"/>
</dbReference>
<dbReference type="PANTHER" id="PTHR14296:SF3">
    <property type="entry name" value="DIKAR, ISOFORM F"/>
    <property type="match status" value="1"/>
</dbReference>
<feature type="compositionally biased region" description="Basic and acidic residues" evidence="4">
    <location>
        <begin position="167"/>
        <end position="185"/>
    </location>
</feature>
<feature type="compositionally biased region" description="Basic and acidic residues" evidence="4">
    <location>
        <begin position="711"/>
        <end position="788"/>
    </location>
</feature>
<feature type="region of interest" description="Disordered" evidence="4">
    <location>
        <begin position="116"/>
        <end position="218"/>
    </location>
</feature>
<feature type="compositionally biased region" description="Acidic residues" evidence="4">
    <location>
        <begin position="448"/>
        <end position="457"/>
    </location>
</feature>
<dbReference type="SUPFAM" id="SSF57903">
    <property type="entry name" value="FYVE/PHD zinc finger"/>
    <property type="match status" value="1"/>
</dbReference>
<dbReference type="GO" id="GO:0031213">
    <property type="term" value="C:RSF complex"/>
    <property type="evidence" value="ECO:0007669"/>
    <property type="project" value="InterPro"/>
</dbReference>
<feature type="region of interest" description="Disordered" evidence="4">
    <location>
        <begin position="404"/>
        <end position="641"/>
    </location>
</feature>
<dbReference type="EMBL" id="MNAD01000354">
    <property type="protein sequence ID" value="OJT13886.1"/>
    <property type="molecule type" value="Genomic_DNA"/>
</dbReference>
<dbReference type="GO" id="GO:0006355">
    <property type="term" value="P:regulation of DNA-templated transcription"/>
    <property type="evidence" value="ECO:0007669"/>
    <property type="project" value="InterPro"/>
</dbReference>
<dbReference type="GO" id="GO:0008270">
    <property type="term" value="F:zinc ion binding"/>
    <property type="evidence" value="ECO:0007669"/>
    <property type="project" value="UniProtKB-KW"/>
</dbReference>
<organism evidence="6 7">
    <name type="scientific">Trametes pubescens</name>
    <name type="common">White-rot fungus</name>
    <dbReference type="NCBI Taxonomy" id="154538"/>
    <lineage>
        <taxon>Eukaryota</taxon>
        <taxon>Fungi</taxon>
        <taxon>Dikarya</taxon>
        <taxon>Basidiomycota</taxon>
        <taxon>Agaricomycotina</taxon>
        <taxon>Agaricomycetes</taxon>
        <taxon>Polyporales</taxon>
        <taxon>Polyporaceae</taxon>
        <taxon>Trametes</taxon>
    </lineage>
</organism>
<feature type="compositionally biased region" description="Low complexity" evidence="4">
    <location>
        <begin position="412"/>
        <end position="436"/>
    </location>
</feature>
<feature type="compositionally biased region" description="Polar residues" evidence="4">
    <location>
        <begin position="338"/>
        <end position="351"/>
    </location>
</feature>
<feature type="region of interest" description="Disordered" evidence="4">
    <location>
        <begin position="1"/>
        <end position="20"/>
    </location>
</feature>
<keyword evidence="7" id="KW-1185">Reference proteome</keyword>
<evidence type="ECO:0000256" key="1">
    <source>
        <dbReference type="ARBA" id="ARBA00022723"/>
    </source>
</evidence>
<feature type="compositionally biased region" description="Pro residues" evidence="4">
    <location>
        <begin position="10"/>
        <end position="19"/>
    </location>
</feature>
<evidence type="ECO:0000313" key="7">
    <source>
        <dbReference type="Proteomes" id="UP000184267"/>
    </source>
</evidence>
<accession>A0A1M2W251</accession>
<gene>
    <name evidence="6" type="ORF">TRAPUB_9555</name>
</gene>
<dbReference type="AlphaFoldDB" id="A0A1M2W251"/>
<keyword evidence="1" id="KW-0479">Metal-binding</keyword>
<dbReference type="InterPro" id="IPR013083">
    <property type="entry name" value="Znf_RING/FYVE/PHD"/>
</dbReference>
<feature type="compositionally biased region" description="Basic and acidic residues" evidence="4">
    <location>
        <begin position="148"/>
        <end position="158"/>
    </location>
</feature>
<feature type="compositionally biased region" description="Polar residues" evidence="4">
    <location>
        <begin position="988"/>
        <end position="1006"/>
    </location>
</feature>
<dbReference type="PROSITE" id="PS01359">
    <property type="entry name" value="ZF_PHD_1"/>
    <property type="match status" value="1"/>
</dbReference>
<dbReference type="Proteomes" id="UP000184267">
    <property type="component" value="Unassembled WGS sequence"/>
</dbReference>
<name>A0A1M2W251_TRAPU</name>
<dbReference type="InterPro" id="IPR001965">
    <property type="entry name" value="Znf_PHD"/>
</dbReference>
<feature type="compositionally biased region" description="Basic residues" evidence="4">
    <location>
        <begin position="474"/>
        <end position="484"/>
    </location>
</feature>
<keyword evidence="3" id="KW-0862">Zinc</keyword>
<feature type="compositionally biased region" description="Acidic residues" evidence="4">
    <location>
        <begin position="490"/>
        <end position="521"/>
    </location>
</feature>
<feature type="region of interest" description="Disordered" evidence="4">
    <location>
        <begin position="283"/>
        <end position="385"/>
    </location>
</feature>
<feature type="compositionally biased region" description="Acidic residues" evidence="4">
    <location>
        <begin position="530"/>
        <end position="542"/>
    </location>
</feature>
<dbReference type="InterPro" id="IPR011011">
    <property type="entry name" value="Znf_FYVE_PHD"/>
</dbReference>
<feature type="region of interest" description="Disordered" evidence="4">
    <location>
        <begin position="974"/>
        <end position="1019"/>
    </location>
</feature>
<dbReference type="CDD" id="cd22249">
    <property type="entry name" value="UDM1_RNF168_RNF169-like"/>
    <property type="match status" value="1"/>
</dbReference>
<feature type="compositionally biased region" description="Basic and acidic residues" evidence="4">
    <location>
        <begin position="692"/>
        <end position="702"/>
    </location>
</feature>
<feature type="region of interest" description="Disordered" evidence="4">
    <location>
        <begin position="692"/>
        <end position="816"/>
    </location>
</feature>
<dbReference type="OrthoDB" id="303107at2759"/>
<evidence type="ECO:0000259" key="5">
    <source>
        <dbReference type="SMART" id="SM00249"/>
    </source>
</evidence>
<dbReference type="SMART" id="SM00249">
    <property type="entry name" value="PHD"/>
    <property type="match status" value="1"/>
</dbReference>
<dbReference type="PANTHER" id="PTHR14296">
    <property type="entry name" value="REMODELING AND SPACING FACTOR 1"/>
    <property type="match status" value="1"/>
</dbReference>
<protein>
    <recommendedName>
        <fullName evidence="5">Zinc finger PHD-type domain-containing protein</fullName>
    </recommendedName>
</protein>
<reference evidence="6 7" key="1">
    <citation type="submission" date="2016-10" db="EMBL/GenBank/DDBJ databases">
        <title>Genome sequence of the basidiomycete white-rot fungus Trametes pubescens.</title>
        <authorList>
            <person name="Makela M.R."/>
            <person name="Granchi Z."/>
            <person name="Peng M."/>
            <person name="De Vries R.P."/>
            <person name="Grigoriev I."/>
            <person name="Riley R."/>
            <person name="Hilden K."/>
        </authorList>
    </citation>
    <scope>NUCLEOTIDE SEQUENCE [LARGE SCALE GENOMIC DNA]</scope>
    <source>
        <strain evidence="6 7">FBCC735</strain>
    </source>
</reference>
<feature type="compositionally biased region" description="Basic and acidic residues" evidence="4">
    <location>
        <begin position="609"/>
        <end position="620"/>
    </location>
</feature>
<dbReference type="STRING" id="154538.A0A1M2W251"/>
<feature type="compositionally biased region" description="Basic residues" evidence="4">
    <location>
        <begin position="582"/>
        <end position="608"/>
    </location>
</feature>
<feature type="compositionally biased region" description="Polar residues" evidence="4">
    <location>
        <begin position="791"/>
        <end position="815"/>
    </location>
</feature>
<evidence type="ECO:0000256" key="3">
    <source>
        <dbReference type="ARBA" id="ARBA00022833"/>
    </source>
</evidence>